<dbReference type="InterPro" id="IPR036388">
    <property type="entry name" value="WH-like_DNA-bd_sf"/>
</dbReference>
<name>W4LDQ4_ENTF1</name>
<reference evidence="1 2" key="1">
    <citation type="journal article" date="2014" name="Nature">
        <title>An environmental bacterial taxon with a large and distinct metabolic repertoire.</title>
        <authorList>
            <person name="Wilson M.C."/>
            <person name="Mori T."/>
            <person name="Ruckert C."/>
            <person name="Uria A.R."/>
            <person name="Helf M.J."/>
            <person name="Takada K."/>
            <person name="Gernert C."/>
            <person name="Steffens U.A."/>
            <person name="Heycke N."/>
            <person name="Schmitt S."/>
            <person name="Rinke C."/>
            <person name="Helfrich E.J."/>
            <person name="Brachmann A.O."/>
            <person name="Gurgui C."/>
            <person name="Wakimoto T."/>
            <person name="Kracht M."/>
            <person name="Crusemann M."/>
            <person name="Hentschel U."/>
            <person name="Abe I."/>
            <person name="Matsunaga S."/>
            <person name="Kalinowski J."/>
            <person name="Takeyama H."/>
            <person name="Piel J."/>
        </authorList>
    </citation>
    <scope>NUCLEOTIDE SEQUENCE [LARGE SCALE GENOMIC DNA]</scope>
    <source>
        <strain evidence="2">TSY1</strain>
    </source>
</reference>
<gene>
    <name evidence="1" type="ORF">ETSY1_29170</name>
</gene>
<dbReference type="AlphaFoldDB" id="W4LDQ4"/>
<proteinExistence type="predicted"/>
<organism evidence="1 2">
    <name type="scientific">Entotheonella factor</name>
    <dbReference type="NCBI Taxonomy" id="1429438"/>
    <lineage>
        <taxon>Bacteria</taxon>
        <taxon>Pseudomonadati</taxon>
        <taxon>Nitrospinota/Tectimicrobiota group</taxon>
        <taxon>Candidatus Tectimicrobiota</taxon>
        <taxon>Candidatus Entotheonellia</taxon>
        <taxon>Candidatus Entotheonellales</taxon>
        <taxon>Candidatus Entotheonellaceae</taxon>
        <taxon>Candidatus Entotheonella</taxon>
    </lineage>
</organism>
<dbReference type="InterPro" id="IPR007367">
    <property type="entry name" value="DUF433"/>
</dbReference>
<sequence>MPKLDYRNIEKAPDRCGGRATIAGTRIRVCTILTCYRQGMTIEEIVQQYPHLRPVHIQDALAYAYDHPDEIEADLAADDEAVVQLRI</sequence>
<dbReference type="HOGENOM" id="CLU_126005_0_1_7"/>
<evidence type="ECO:0000313" key="1">
    <source>
        <dbReference type="EMBL" id="ETW95810.1"/>
    </source>
</evidence>
<dbReference type="SUPFAM" id="SSF46689">
    <property type="entry name" value="Homeodomain-like"/>
    <property type="match status" value="1"/>
</dbReference>
<evidence type="ECO:0008006" key="3">
    <source>
        <dbReference type="Google" id="ProtNLM"/>
    </source>
</evidence>
<protein>
    <recommendedName>
        <fullName evidence="3">Antitoxin</fullName>
    </recommendedName>
</protein>
<comment type="caution">
    <text evidence="1">The sequence shown here is derived from an EMBL/GenBank/DDBJ whole genome shotgun (WGS) entry which is preliminary data.</text>
</comment>
<dbReference type="InterPro" id="IPR009057">
    <property type="entry name" value="Homeodomain-like_sf"/>
</dbReference>
<dbReference type="EMBL" id="AZHW01000869">
    <property type="protein sequence ID" value="ETW95810.1"/>
    <property type="molecule type" value="Genomic_DNA"/>
</dbReference>
<dbReference type="Pfam" id="PF04255">
    <property type="entry name" value="DUF433"/>
    <property type="match status" value="1"/>
</dbReference>
<keyword evidence="2" id="KW-1185">Reference proteome</keyword>
<dbReference type="Proteomes" id="UP000019141">
    <property type="component" value="Unassembled WGS sequence"/>
</dbReference>
<evidence type="ECO:0000313" key="2">
    <source>
        <dbReference type="Proteomes" id="UP000019141"/>
    </source>
</evidence>
<dbReference type="PANTHER" id="PTHR34849">
    <property type="entry name" value="SSL5025 PROTEIN"/>
    <property type="match status" value="1"/>
</dbReference>
<dbReference type="PANTHER" id="PTHR34849:SF4">
    <property type="entry name" value="SLR1209 PROTEIN"/>
    <property type="match status" value="1"/>
</dbReference>
<dbReference type="Gene3D" id="1.10.10.10">
    <property type="entry name" value="Winged helix-like DNA-binding domain superfamily/Winged helix DNA-binding domain"/>
    <property type="match status" value="1"/>
</dbReference>
<accession>W4LDQ4</accession>